<dbReference type="Proteomes" id="UP000574133">
    <property type="component" value="Unassembled WGS sequence"/>
</dbReference>
<reference evidence="1 2" key="1">
    <citation type="submission" date="2020-08" db="EMBL/GenBank/DDBJ databases">
        <title>Cohnella phylogeny.</title>
        <authorList>
            <person name="Dunlap C."/>
        </authorList>
    </citation>
    <scope>NUCLEOTIDE SEQUENCE [LARGE SCALE GENOMIC DNA]</scope>
    <source>
        <strain evidence="1 2">DSM 103658</strain>
    </source>
</reference>
<evidence type="ECO:0008006" key="3">
    <source>
        <dbReference type="Google" id="ProtNLM"/>
    </source>
</evidence>
<evidence type="ECO:0000313" key="1">
    <source>
        <dbReference type="EMBL" id="MBB6676460.1"/>
    </source>
</evidence>
<organism evidence="1 2">
    <name type="scientific">Cohnella lubricantis</name>
    <dbReference type="NCBI Taxonomy" id="2163172"/>
    <lineage>
        <taxon>Bacteria</taxon>
        <taxon>Bacillati</taxon>
        <taxon>Bacillota</taxon>
        <taxon>Bacilli</taxon>
        <taxon>Bacillales</taxon>
        <taxon>Paenibacillaceae</taxon>
        <taxon>Cohnella</taxon>
    </lineage>
</organism>
<keyword evidence="2" id="KW-1185">Reference proteome</keyword>
<dbReference type="AlphaFoldDB" id="A0A841TB34"/>
<name>A0A841TB34_9BACL</name>
<dbReference type="Gene3D" id="1.25.40.10">
    <property type="entry name" value="Tetratricopeptide repeat domain"/>
    <property type="match status" value="1"/>
</dbReference>
<dbReference type="EMBL" id="JACJVN010000017">
    <property type="protein sequence ID" value="MBB6676460.1"/>
    <property type="molecule type" value="Genomic_DNA"/>
</dbReference>
<evidence type="ECO:0000313" key="2">
    <source>
        <dbReference type="Proteomes" id="UP000574133"/>
    </source>
</evidence>
<dbReference type="InterPro" id="IPR011990">
    <property type="entry name" value="TPR-like_helical_dom_sf"/>
</dbReference>
<gene>
    <name evidence="1" type="ORF">H4Q31_03870</name>
</gene>
<dbReference type="RefSeq" id="WP_185177754.1">
    <property type="nucleotide sequence ID" value="NZ_CBCSEP010000004.1"/>
</dbReference>
<proteinExistence type="predicted"/>
<comment type="caution">
    <text evidence="1">The sequence shown here is derived from an EMBL/GenBank/DDBJ whole genome shotgun (WGS) entry which is preliminary data.</text>
</comment>
<accession>A0A841TB34</accession>
<protein>
    <recommendedName>
        <fullName evidence="3">Tetratricopeptide repeat protein</fullName>
    </recommendedName>
</protein>
<sequence>MDWFLNDYHRTEQYMLERCIEHQDNPYQLHFDFNKLIKLYYKFKSEHPDAIQKLITVCEKDIQSIESFIFAYRKEHPHYPFLPLIPSFKCLSIVYEKSGLFSDAIKVCEKAIALNLDDGTKGGYPIRLEKLRNRLAKTNMLKG</sequence>